<dbReference type="AlphaFoldDB" id="A0A6L9MF16"/>
<keyword evidence="3" id="KW-1185">Reference proteome</keyword>
<dbReference type="RefSeq" id="WP_163042954.1">
    <property type="nucleotide sequence ID" value="NZ_JAAAMJ010000002.1"/>
</dbReference>
<proteinExistence type="predicted"/>
<accession>A0A6L9MF16</accession>
<dbReference type="Gene3D" id="3.40.50.11550">
    <property type="match status" value="1"/>
</dbReference>
<dbReference type="CDD" id="cd14727">
    <property type="entry name" value="ChanN-like"/>
    <property type="match status" value="1"/>
</dbReference>
<sequence length="433" mass="45397">MGRFVWIPAGIAVFAGLGYAAAGNVERIVANLPLAATDDATFVPPKPDDRVRLPYSRGGGDTFVAIATAAPFGGAGSTDPQPTISLDDDASSVSELARLAAAGDRAAETIDVAELAVDDEAVVTATKLFDSDAPRWASRHFVENPLVGGVFRGDGLPSSASALLEEAGAARYVLLGEIHDNPDHHRLQADIVADLAHAGKTPSVVFEMVPERFSTALESFRDAGDGDLEELARQLEWTERGWPNFSIYRPIFEAVVENDLTMAAGNLDEAMVGAISKGGLEALSAVDVERLSLNGSLPETQSAELADAIRDAHCGLMPDAAIEPMSVVQRARDGALADALIGAARESGSAVLIAGSGHVRKDRAVPAIIAAREPDSKSVSVQMVEVSGSAGSQADYGLVQDAPAPYDFTIFTPRADVTDHCAELRERMGRAAD</sequence>
<name>A0A6L9MF16_9HYPH</name>
<evidence type="ECO:0000313" key="3">
    <source>
        <dbReference type="Proteomes" id="UP000476332"/>
    </source>
</evidence>
<reference evidence="2 3" key="1">
    <citation type="submission" date="2020-01" db="EMBL/GenBank/DDBJ databases">
        <title>Genomes of bacteria type strains.</title>
        <authorList>
            <person name="Chen J."/>
            <person name="Zhu S."/>
            <person name="Chen J."/>
        </authorList>
    </citation>
    <scope>NUCLEOTIDE SEQUENCE [LARGE SCALE GENOMIC DNA]</scope>
    <source>
        <strain evidence="2 3">KCTC 52919</strain>
    </source>
</reference>
<protein>
    <recommendedName>
        <fullName evidence="1">Haem-binding uptake Tiki superfamily ChaN domain-containing protein</fullName>
    </recommendedName>
</protein>
<dbReference type="Proteomes" id="UP000476332">
    <property type="component" value="Unassembled WGS sequence"/>
</dbReference>
<evidence type="ECO:0000259" key="1">
    <source>
        <dbReference type="Pfam" id="PF04187"/>
    </source>
</evidence>
<dbReference type="EMBL" id="JAAAMJ010000002">
    <property type="protein sequence ID" value="NDV86221.1"/>
    <property type="molecule type" value="Genomic_DNA"/>
</dbReference>
<gene>
    <name evidence="2" type="ORF">GTW51_05840</name>
</gene>
<feature type="domain" description="Haem-binding uptake Tiki superfamily ChaN" evidence="1">
    <location>
        <begin position="163"/>
        <end position="367"/>
    </location>
</feature>
<dbReference type="SUPFAM" id="SSF159501">
    <property type="entry name" value="EreA/ChaN-like"/>
    <property type="match status" value="1"/>
</dbReference>
<organism evidence="2 3">
    <name type="scientific">Aurantimonas aggregata</name>
    <dbReference type="NCBI Taxonomy" id="2047720"/>
    <lineage>
        <taxon>Bacteria</taxon>
        <taxon>Pseudomonadati</taxon>
        <taxon>Pseudomonadota</taxon>
        <taxon>Alphaproteobacteria</taxon>
        <taxon>Hyphomicrobiales</taxon>
        <taxon>Aurantimonadaceae</taxon>
        <taxon>Aurantimonas</taxon>
    </lineage>
</organism>
<comment type="caution">
    <text evidence="2">The sequence shown here is derived from an EMBL/GenBank/DDBJ whole genome shotgun (WGS) entry which is preliminary data.</text>
</comment>
<dbReference type="Pfam" id="PF04187">
    <property type="entry name" value="Cofac_haem_bdg"/>
    <property type="match status" value="1"/>
</dbReference>
<evidence type="ECO:0000313" key="2">
    <source>
        <dbReference type="EMBL" id="NDV86221.1"/>
    </source>
</evidence>
<dbReference type="InterPro" id="IPR007314">
    <property type="entry name" value="Cofac_haem-bd_dom"/>
</dbReference>